<keyword evidence="4 7" id="KW-0812">Transmembrane</keyword>
<dbReference type="PANTHER" id="PTHR43386">
    <property type="entry name" value="OLIGOPEPTIDE TRANSPORT SYSTEM PERMEASE PROTEIN APPC"/>
    <property type="match status" value="1"/>
</dbReference>
<keyword evidence="2 7" id="KW-0813">Transport</keyword>
<dbReference type="PROSITE" id="PS50928">
    <property type="entry name" value="ABC_TM1"/>
    <property type="match status" value="1"/>
</dbReference>
<feature type="transmembrane region" description="Helical" evidence="7">
    <location>
        <begin position="27"/>
        <end position="48"/>
    </location>
</feature>
<comment type="similarity">
    <text evidence="7">Belongs to the binding-protein-dependent transport system permease family.</text>
</comment>
<dbReference type="Gene3D" id="1.10.3720.10">
    <property type="entry name" value="MetI-like"/>
    <property type="match status" value="1"/>
</dbReference>
<dbReference type="Pfam" id="PF00528">
    <property type="entry name" value="BPD_transp_1"/>
    <property type="match status" value="1"/>
</dbReference>
<dbReference type="SUPFAM" id="SSF161098">
    <property type="entry name" value="MetI-like"/>
    <property type="match status" value="1"/>
</dbReference>
<feature type="domain" description="ABC transmembrane type-1" evidence="8">
    <location>
        <begin position="86"/>
        <end position="273"/>
    </location>
</feature>
<evidence type="ECO:0000256" key="1">
    <source>
        <dbReference type="ARBA" id="ARBA00004651"/>
    </source>
</evidence>
<keyword evidence="10" id="KW-1185">Reference proteome</keyword>
<evidence type="ECO:0000256" key="6">
    <source>
        <dbReference type="ARBA" id="ARBA00023136"/>
    </source>
</evidence>
<evidence type="ECO:0000256" key="7">
    <source>
        <dbReference type="RuleBase" id="RU363032"/>
    </source>
</evidence>
<dbReference type="CDD" id="cd06261">
    <property type="entry name" value="TM_PBP2"/>
    <property type="match status" value="1"/>
</dbReference>
<organism evidence="9 10">
    <name type="scientific">Phytohabitans kaempferiae</name>
    <dbReference type="NCBI Taxonomy" id="1620943"/>
    <lineage>
        <taxon>Bacteria</taxon>
        <taxon>Bacillati</taxon>
        <taxon>Actinomycetota</taxon>
        <taxon>Actinomycetes</taxon>
        <taxon>Micromonosporales</taxon>
        <taxon>Micromonosporaceae</taxon>
    </lineage>
</organism>
<keyword evidence="3" id="KW-1003">Cell membrane</keyword>
<reference evidence="9 10" key="1">
    <citation type="submission" date="2024-09" db="EMBL/GenBank/DDBJ databases">
        <authorList>
            <person name="Sun Q."/>
            <person name="Mori K."/>
        </authorList>
    </citation>
    <scope>NUCLEOTIDE SEQUENCE [LARGE SCALE GENOMIC DNA]</scope>
    <source>
        <strain evidence="9 10">TBRC 3947</strain>
    </source>
</reference>
<sequence length="288" mass="30385">MSAISATTAPVGGARSAWRKLIGYRPALIGLIVIGFFVLLALLAPVLAPYDPQRTTADTLQPPSAAHWFGTDALGRDVFSGVLHGARISLLVGAMTGIAVFAVGIVVGALAGYYGGKVDAVLMRITEVFQVLPSLVLALVTVAVLGRGVYYIAGAIALAIWPQVARIVRAQFLSLRETDMTLAARTVGYRDWRIIVGELLPNAMPPVIVQVTVDVGAAILLEAGLSFLGLGDPDRTSWGQMLQTAQSHLEAWWISVPAGAAILLVVLSINFVGDGLNHAFRPAAQENL</sequence>
<dbReference type="RefSeq" id="WP_377251683.1">
    <property type="nucleotide sequence ID" value="NZ_JBHLUH010000026.1"/>
</dbReference>
<dbReference type="Proteomes" id="UP001589867">
    <property type="component" value="Unassembled WGS sequence"/>
</dbReference>
<dbReference type="InterPro" id="IPR025966">
    <property type="entry name" value="OppC_N"/>
</dbReference>
<evidence type="ECO:0000256" key="2">
    <source>
        <dbReference type="ARBA" id="ARBA00022448"/>
    </source>
</evidence>
<feature type="transmembrane region" description="Helical" evidence="7">
    <location>
        <begin position="135"/>
        <end position="161"/>
    </location>
</feature>
<evidence type="ECO:0000313" key="9">
    <source>
        <dbReference type="EMBL" id="MFC0529181.1"/>
    </source>
</evidence>
<evidence type="ECO:0000256" key="3">
    <source>
        <dbReference type="ARBA" id="ARBA00022475"/>
    </source>
</evidence>
<feature type="transmembrane region" description="Helical" evidence="7">
    <location>
        <begin position="251"/>
        <end position="272"/>
    </location>
</feature>
<comment type="caution">
    <text evidence="9">The sequence shown here is derived from an EMBL/GenBank/DDBJ whole genome shotgun (WGS) entry which is preliminary data.</text>
</comment>
<name>A0ABV6M399_9ACTN</name>
<keyword evidence="6 7" id="KW-0472">Membrane</keyword>
<dbReference type="Pfam" id="PF12911">
    <property type="entry name" value="OppC_N"/>
    <property type="match status" value="1"/>
</dbReference>
<evidence type="ECO:0000256" key="5">
    <source>
        <dbReference type="ARBA" id="ARBA00022989"/>
    </source>
</evidence>
<dbReference type="InterPro" id="IPR000515">
    <property type="entry name" value="MetI-like"/>
</dbReference>
<gene>
    <name evidence="9" type="ORF">ACFFIA_16120</name>
</gene>
<evidence type="ECO:0000256" key="4">
    <source>
        <dbReference type="ARBA" id="ARBA00022692"/>
    </source>
</evidence>
<dbReference type="EMBL" id="JBHLUH010000026">
    <property type="protein sequence ID" value="MFC0529181.1"/>
    <property type="molecule type" value="Genomic_DNA"/>
</dbReference>
<accession>A0ABV6M399</accession>
<evidence type="ECO:0000259" key="8">
    <source>
        <dbReference type="PROSITE" id="PS50928"/>
    </source>
</evidence>
<feature type="transmembrane region" description="Helical" evidence="7">
    <location>
        <begin position="88"/>
        <end position="114"/>
    </location>
</feature>
<feature type="transmembrane region" description="Helical" evidence="7">
    <location>
        <begin position="207"/>
        <end position="230"/>
    </location>
</feature>
<protein>
    <submittedName>
        <fullName evidence="9">ABC transporter permease</fullName>
    </submittedName>
</protein>
<proteinExistence type="inferred from homology"/>
<evidence type="ECO:0000313" key="10">
    <source>
        <dbReference type="Proteomes" id="UP001589867"/>
    </source>
</evidence>
<comment type="subcellular location">
    <subcellularLocation>
        <location evidence="1 7">Cell membrane</location>
        <topology evidence="1 7">Multi-pass membrane protein</topology>
    </subcellularLocation>
</comment>
<keyword evidence="5 7" id="KW-1133">Transmembrane helix</keyword>
<dbReference type="PANTHER" id="PTHR43386:SF1">
    <property type="entry name" value="D,D-DIPEPTIDE TRANSPORT SYSTEM PERMEASE PROTEIN DDPC-RELATED"/>
    <property type="match status" value="1"/>
</dbReference>
<dbReference type="InterPro" id="IPR050366">
    <property type="entry name" value="BP-dependent_transpt_permease"/>
</dbReference>
<dbReference type="InterPro" id="IPR035906">
    <property type="entry name" value="MetI-like_sf"/>
</dbReference>